<gene>
    <name evidence="2" type="ORF">V6N12_018918</name>
</gene>
<comment type="caution">
    <text evidence="2">The sequence shown here is derived from an EMBL/GenBank/DDBJ whole genome shotgun (WGS) entry which is preliminary data.</text>
</comment>
<evidence type="ECO:0000313" key="3">
    <source>
        <dbReference type="Proteomes" id="UP001472677"/>
    </source>
</evidence>
<feature type="non-terminal residue" evidence="2">
    <location>
        <position position="1"/>
    </location>
</feature>
<dbReference type="Pfam" id="PF13966">
    <property type="entry name" value="zf-RVT"/>
    <property type="match status" value="1"/>
</dbReference>
<dbReference type="EMBL" id="JBBPBM010002494">
    <property type="protein sequence ID" value="KAK8478471.1"/>
    <property type="molecule type" value="Genomic_DNA"/>
</dbReference>
<evidence type="ECO:0000259" key="1">
    <source>
        <dbReference type="Pfam" id="PF13966"/>
    </source>
</evidence>
<protein>
    <recommendedName>
        <fullName evidence="1">Reverse transcriptase zinc-binding domain-containing protein</fullName>
    </recommendedName>
</protein>
<sequence>LSTGEWCDDDEVLHNEAVTFFQNLFSIGNDVQGTFPISGYFPTIPFEDMQCLDHDVSLNGNWNWPLLYHLLRPEAIPYILNFPAPSVISGPDRCVWNCGNRGIFSVRSVYTQLVQNTWAAKDVKWQALWHLPIQERIKYFLWLASHGKLLTNLTRYNRRLTNDPICSICGTAEESILHVLRDCADTAHLWSLVLPPQFSQRFFNMDLFEPESMFTTARNKHSLALLLRFSLLASLETSELLHFYGYSDSEYGCSPY</sequence>
<organism evidence="2 3">
    <name type="scientific">Hibiscus sabdariffa</name>
    <name type="common">roselle</name>
    <dbReference type="NCBI Taxonomy" id="183260"/>
    <lineage>
        <taxon>Eukaryota</taxon>
        <taxon>Viridiplantae</taxon>
        <taxon>Streptophyta</taxon>
        <taxon>Embryophyta</taxon>
        <taxon>Tracheophyta</taxon>
        <taxon>Spermatophyta</taxon>
        <taxon>Magnoliopsida</taxon>
        <taxon>eudicotyledons</taxon>
        <taxon>Gunneridae</taxon>
        <taxon>Pentapetalae</taxon>
        <taxon>rosids</taxon>
        <taxon>malvids</taxon>
        <taxon>Malvales</taxon>
        <taxon>Malvaceae</taxon>
        <taxon>Malvoideae</taxon>
        <taxon>Hibiscus</taxon>
    </lineage>
</organism>
<feature type="domain" description="Reverse transcriptase zinc-binding" evidence="1">
    <location>
        <begin position="104"/>
        <end position="190"/>
    </location>
</feature>
<reference evidence="2 3" key="1">
    <citation type="journal article" date="2024" name="G3 (Bethesda)">
        <title>Genome assembly of Hibiscus sabdariffa L. provides insights into metabolisms of medicinal natural products.</title>
        <authorList>
            <person name="Kim T."/>
        </authorList>
    </citation>
    <scope>NUCLEOTIDE SEQUENCE [LARGE SCALE GENOMIC DNA]</scope>
    <source>
        <strain evidence="2">TK-2024</strain>
        <tissue evidence="2">Old leaves</tissue>
    </source>
</reference>
<proteinExistence type="predicted"/>
<dbReference type="Proteomes" id="UP001472677">
    <property type="component" value="Unassembled WGS sequence"/>
</dbReference>
<name>A0ABR1ZDN0_9ROSI</name>
<dbReference type="InterPro" id="IPR026960">
    <property type="entry name" value="RVT-Znf"/>
</dbReference>
<accession>A0ABR1ZDN0</accession>
<keyword evidence="3" id="KW-1185">Reference proteome</keyword>
<evidence type="ECO:0000313" key="2">
    <source>
        <dbReference type="EMBL" id="KAK8478471.1"/>
    </source>
</evidence>